<keyword evidence="3" id="KW-1185">Reference proteome</keyword>
<evidence type="ECO:0000313" key="1">
    <source>
        <dbReference type="EMBL" id="GFY57260.1"/>
    </source>
</evidence>
<proteinExistence type="predicted"/>
<dbReference type="AlphaFoldDB" id="A0A8X6XP23"/>
<evidence type="ECO:0000313" key="2">
    <source>
        <dbReference type="EMBL" id="GFY67657.1"/>
    </source>
</evidence>
<protein>
    <submittedName>
        <fullName evidence="1">Uncharacterized protein</fullName>
    </submittedName>
</protein>
<organism evidence="1 3">
    <name type="scientific">Trichonephila inaurata madagascariensis</name>
    <dbReference type="NCBI Taxonomy" id="2747483"/>
    <lineage>
        <taxon>Eukaryota</taxon>
        <taxon>Metazoa</taxon>
        <taxon>Ecdysozoa</taxon>
        <taxon>Arthropoda</taxon>
        <taxon>Chelicerata</taxon>
        <taxon>Arachnida</taxon>
        <taxon>Araneae</taxon>
        <taxon>Araneomorphae</taxon>
        <taxon>Entelegynae</taxon>
        <taxon>Araneoidea</taxon>
        <taxon>Nephilidae</taxon>
        <taxon>Trichonephila</taxon>
        <taxon>Trichonephila inaurata</taxon>
    </lineage>
</organism>
<name>A0A8X6XP23_9ARAC</name>
<dbReference type="EMBL" id="BMAV01011405">
    <property type="protein sequence ID" value="GFY57260.1"/>
    <property type="molecule type" value="Genomic_DNA"/>
</dbReference>
<reference evidence="1" key="1">
    <citation type="submission" date="2020-08" db="EMBL/GenBank/DDBJ databases">
        <title>Multicomponent nature underlies the extraordinary mechanical properties of spider dragline silk.</title>
        <authorList>
            <person name="Kono N."/>
            <person name="Nakamura H."/>
            <person name="Mori M."/>
            <person name="Yoshida Y."/>
            <person name="Ohtoshi R."/>
            <person name="Malay A.D."/>
            <person name="Moran D.A.P."/>
            <person name="Tomita M."/>
            <person name="Numata K."/>
            <person name="Arakawa K."/>
        </authorList>
    </citation>
    <scope>NUCLEOTIDE SEQUENCE</scope>
</reference>
<gene>
    <name evidence="2" type="ORF">TNIN_285711</name>
    <name evidence="1" type="ORF">TNIN_326311</name>
</gene>
<dbReference type="EMBL" id="BMAV01016670">
    <property type="protein sequence ID" value="GFY67657.1"/>
    <property type="molecule type" value="Genomic_DNA"/>
</dbReference>
<dbReference type="Proteomes" id="UP000886998">
    <property type="component" value="Unassembled WGS sequence"/>
</dbReference>
<accession>A0A8X6XP23</accession>
<evidence type="ECO:0000313" key="3">
    <source>
        <dbReference type="Proteomes" id="UP000886998"/>
    </source>
</evidence>
<comment type="caution">
    <text evidence="1">The sequence shown here is derived from an EMBL/GenBank/DDBJ whole genome shotgun (WGS) entry which is preliminary data.</text>
</comment>
<sequence>MRTRKASKPHNVSGRIIGDLLIGLYVLPECLEEGIHWIFLQEVLTDLMENVPPVNLVYDTPFDCQEKQITRLTDANKQVQNMPEILHDVY</sequence>